<name>A0A2X0MAK0_9BASI</name>
<accession>A0A2X0MAK0</accession>
<gene>
    <name evidence="2" type="ORF">BZ3500_MVSOF-1268-A1-R1_CHR2-1G04153</name>
</gene>
<feature type="signal peptide" evidence="1">
    <location>
        <begin position="1"/>
        <end position="34"/>
    </location>
</feature>
<feature type="chain" id="PRO_5030060325" evidence="1">
    <location>
        <begin position="35"/>
        <end position="298"/>
    </location>
</feature>
<proteinExistence type="predicted"/>
<dbReference type="OrthoDB" id="2310204at2759"/>
<evidence type="ECO:0000256" key="1">
    <source>
        <dbReference type="SAM" id="SignalP"/>
    </source>
</evidence>
<organism evidence="2 3">
    <name type="scientific">Microbotryum saponariae</name>
    <dbReference type="NCBI Taxonomy" id="289078"/>
    <lineage>
        <taxon>Eukaryota</taxon>
        <taxon>Fungi</taxon>
        <taxon>Dikarya</taxon>
        <taxon>Basidiomycota</taxon>
        <taxon>Pucciniomycotina</taxon>
        <taxon>Microbotryomycetes</taxon>
        <taxon>Microbotryales</taxon>
        <taxon>Microbotryaceae</taxon>
        <taxon>Microbotryum</taxon>
    </lineage>
</organism>
<dbReference type="AlphaFoldDB" id="A0A2X0MAK0"/>
<keyword evidence="1" id="KW-0732">Signal</keyword>
<evidence type="ECO:0000313" key="2">
    <source>
        <dbReference type="EMBL" id="SCZ88046.1"/>
    </source>
</evidence>
<evidence type="ECO:0000313" key="3">
    <source>
        <dbReference type="Proteomes" id="UP000249723"/>
    </source>
</evidence>
<keyword evidence="3" id="KW-1185">Reference proteome</keyword>
<dbReference type="Proteomes" id="UP000249723">
    <property type="component" value="Unassembled WGS sequence"/>
</dbReference>
<dbReference type="STRING" id="289078.A0A2X0MAK0"/>
<protein>
    <submittedName>
        <fullName evidence="2">BZ3500_MvSof-1268-A1-R1_Chr2-1g04153 protein</fullName>
    </submittedName>
</protein>
<dbReference type="EMBL" id="FMWP01000012">
    <property type="protein sequence ID" value="SCZ88046.1"/>
    <property type="molecule type" value="Genomic_DNA"/>
</dbReference>
<reference evidence="3" key="1">
    <citation type="submission" date="2016-10" db="EMBL/GenBank/DDBJ databases">
        <authorList>
            <person name="Jeantristanb JTB J.-T."/>
            <person name="Ricardo R."/>
        </authorList>
    </citation>
    <scope>NUCLEOTIDE SEQUENCE [LARGE SCALE GENOMIC DNA]</scope>
</reference>
<sequence length="298" mass="31435">MVDKGMALNSRFRAIPLLSALVALLSASPLSVNATPRPDTALSDSAPKGFQGLGFFNPTDGGGSWLTNATVIGNHTYGEPLNIVVSANSDPYIMTESGFEDWCLSIQYSKQPGDITLGGKQSANLGDGNGQREQIDLLRFDYSVPVFGTLNETLFGGSHFRYWLQNGPNANSSAWFLAASVEMSLAEHHMIVPNGYDRGRDEFVGNATASNGTLSPATKFTFSATSQLLPFLPANSSAGINHDIKTDGNVAIVTVKVTNNNPPPTSGSTAVMPTVMPAQIYAIGVASTVLSLAIASFL</sequence>